<evidence type="ECO:0000256" key="2">
    <source>
        <dbReference type="ARBA" id="ARBA00023002"/>
    </source>
</evidence>
<organism evidence="6 7">
    <name type="scientific">Devosia pacifica</name>
    <dbReference type="NCBI Taxonomy" id="1335967"/>
    <lineage>
        <taxon>Bacteria</taxon>
        <taxon>Pseudomonadati</taxon>
        <taxon>Pseudomonadota</taxon>
        <taxon>Alphaproteobacteria</taxon>
        <taxon>Hyphomicrobiales</taxon>
        <taxon>Devosiaceae</taxon>
        <taxon>Devosia</taxon>
    </lineage>
</organism>
<dbReference type="PANTHER" id="PTHR11709">
    <property type="entry name" value="MULTI-COPPER OXIDASE"/>
    <property type="match status" value="1"/>
</dbReference>
<dbReference type="Gene3D" id="2.60.40.420">
    <property type="entry name" value="Cupredoxins - blue copper proteins"/>
    <property type="match status" value="3"/>
</dbReference>
<dbReference type="PANTHER" id="PTHR11709:SF2">
    <property type="entry name" value="MULTICOPPER OXIDASE LPR1"/>
    <property type="match status" value="1"/>
</dbReference>
<reference evidence="6" key="1">
    <citation type="journal article" date="2014" name="Int. J. Syst. Evol. Microbiol.">
        <title>Complete genome sequence of Corynebacterium casei LMG S-19264T (=DSM 44701T), isolated from a smear-ripened cheese.</title>
        <authorList>
            <consortium name="US DOE Joint Genome Institute (JGI-PGF)"/>
            <person name="Walter F."/>
            <person name="Albersmeier A."/>
            <person name="Kalinowski J."/>
            <person name="Ruckert C."/>
        </authorList>
    </citation>
    <scope>NUCLEOTIDE SEQUENCE</scope>
    <source>
        <strain evidence="6">KCTC 32437</strain>
    </source>
</reference>
<dbReference type="InterPro" id="IPR011706">
    <property type="entry name" value="Cu-oxidase_C"/>
</dbReference>
<dbReference type="CDD" id="cd13909">
    <property type="entry name" value="CuRO_3_MCO_like_3"/>
    <property type="match status" value="1"/>
</dbReference>
<evidence type="ECO:0000259" key="3">
    <source>
        <dbReference type="Pfam" id="PF00394"/>
    </source>
</evidence>
<keyword evidence="7" id="KW-1185">Reference proteome</keyword>
<keyword evidence="1" id="KW-0479">Metal-binding</keyword>
<reference evidence="6" key="2">
    <citation type="submission" date="2020-09" db="EMBL/GenBank/DDBJ databases">
        <authorList>
            <person name="Sun Q."/>
            <person name="Kim S."/>
        </authorList>
    </citation>
    <scope>NUCLEOTIDE SEQUENCE</scope>
    <source>
        <strain evidence="6">KCTC 32437</strain>
    </source>
</reference>
<evidence type="ECO:0000256" key="1">
    <source>
        <dbReference type="ARBA" id="ARBA00022723"/>
    </source>
</evidence>
<evidence type="ECO:0000313" key="6">
    <source>
        <dbReference type="EMBL" id="GHA27455.1"/>
    </source>
</evidence>
<keyword evidence="2" id="KW-0560">Oxidoreductase</keyword>
<dbReference type="InterPro" id="IPR008972">
    <property type="entry name" value="Cupredoxin"/>
</dbReference>
<dbReference type="SUPFAM" id="SSF49503">
    <property type="entry name" value="Cupredoxins"/>
    <property type="match status" value="3"/>
</dbReference>
<dbReference type="InterPro" id="IPR001117">
    <property type="entry name" value="Cu-oxidase_2nd"/>
</dbReference>
<evidence type="ECO:0000313" key="7">
    <source>
        <dbReference type="Proteomes" id="UP000646579"/>
    </source>
</evidence>
<dbReference type="PROSITE" id="PS00080">
    <property type="entry name" value="MULTICOPPER_OXIDASE2"/>
    <property type="match status" value="1"/>
</dbReference>
<dbReference type="Proteomes" id="UP000646579">
    <property type="component" value="Unassembled WGS sequence"/>
</dbReference>
<comment type="caution">
    <text evidence="6">The sequence shown here is derived from an EMBL/GenBank/DDBJ whole genome shotgun (WGS) entry which is preliminary data.</text>
</comment>
<dbReference type="InterPro" id="IPR045087">
    <property type="entry name" value="Cu-oxidase_fam"/>
</dbReference>
<gene>
    <name evidence="6" type="ORF">GCM10007989_24110</name>
</gene>
<evidence type="ECO:0000259" key="5">
    <source>
        <dbReference type="Pfam" id="PF07732"/>
    </source>
</evidence>
<dbReference type="InterPro" id="IPR011707">
    <property type="entry name" value="Cu-oxidase-like_N"/>
</dbReference>
<dbReference type="RefSeq" id="WP_210310481.1">
    <property type="nucleotide sequence ID" value="NZ_BMZE01000002.1"/>
</dbReference>
<evidence type="ECO:0000259" key="4">
    <source>
        <dbReference type="Pfam" id="PF07731"/>
    </source>
</evidence>
<proteinExistence type="predicted"/>
<dbReference type="EMBL" id="BMZE01000002">
    <property type="protein sequence ID" value="GHA27455.1"/>
    <property type="molecule type" value="Genomic_DNA"/>
</dbReference>
<sequence length="456" mass="49529">MISGLVATAAASALPRPLHAQTEAAETLTARAATARIAPADYPDTAVWSYNGAVPGAPIRLRQGERLRRLFRNDLDQPGTVHWHGIRIDNAMDGVPGLTQSVVAPGDSYLYDFELPDAGTYWFHPHNRAWEQMARGLSGALIVEETNGAPEVALDEVLLIDDWRLSEDGQIAGGFNDMHDWAHAGRIGNWVTVNGTGGWRRMVARNARVRLRLINAANARIFNVAAQGLEGWIVALDGMPLDAPRRFDQLTLAPAQRADLVVDVTATVDEKAYLVGLEGNSGYALATFDVDGEAHAERLPAPNALPANPVSALGAVNEARRIELRMEGGAMGSMRGATMSGRMMGMSELVNAGKVWAFNGMADMPDNPLFEARAGETVKVAIVNDTAWPHAMHLHGHHFRQVLRDGTTGPLRDTLLMDRDESVEIAFVADNPGDWLLHCHMLEHSAGGMMTWLRVT</sequence>
<feature type="domain" description="Plastocyanin-like" evidence="5">
    <location>
        <begin position="34"/>
        <end position="146"/>
    </location>
</feature>
<name>A0A918VUP4_9HYPH</name>
<dbReference type="InterPro" id="IPR002355">
    <property type="entry name" value="Cu_oxidase_Cu_BS"/>
</dbReference>
<dbReference type="GO" id="GO:0016491">
    <property type="term" value="F:oxidoreductase activity"/>
    <property type="evidence" value="ECO:0007669"/>
    <property type="project" value="UniProtKB-KW"/>
</dbReference>
<dbReference type="Pfam" id="PF00394">
    <property type="entry name" value="Cu-oxidase"/>
    <property type="match status" value="1"/>
</dbReference>
<dbReference type="Pfam" id="PF07732">
    <property type="entry name" value="Cu-oxidase_3"/>
    <property type="match status" value="1"/>
</dbReference>
<dbReference type="AlphaFoldDB" id="A0A918VUP4"/>
<feature type="domain" description="Plastocyanin-like" evidence="3">
    <location>
        <begin position="159"/>
        <end position="275"/>
    </location>
</feature>
<accession>A0A918VUP4</accession>
<dbReference type="CDD" id="cd13861">
    <property type="entry name" value="CuRO_1_CumA_like"/>
    <property type="match status" value="1"/>
</dbReference>
<feature type="domain" description="Plastocyanin-like" evidence="4">
    <location>
        <begin position="353"/>
        <end position="455"/>
    </location>
</feature>
<protein>
    <submittedName>
        <fullName evidence="6">Copper oxidase</fullName>
    </submittedName>
</protein>
<dbReference type="GO" id="GO:0005507">
    <property type="term" value="F:copper ion binding"/>
    <property type="evidence" value="ECO:0007669"/>
    <property type="project" value="InterPro"/>
</dbReference>
<dbReference type="Pfam" id="PF07731">
    <property type="entry name" value="Cu-oxidase_2"/>
    <property type="match status" value="1"/>
</dbReference>